<feature type="transmembrane region" description="Helical" evidence="12">
    <location>
        <begin position="358"/>
        <end position="379"/>
    </location>
</feature>
<dbReference type="GO" id="GO:0090374">
    <property type="term" value="P:oligopeptide export from mitochondrion"/>
    <property type="evidence" value="ECO:0007669"/>
    <property type="project" value="TreeGrafter"/>
</dbReference>
<feature type="domain" description="ABC transmembrane type-1" evidence="14">
    <location>
        <begin position="750"/>
        <end position="1036"/>
    </location>
</feature>
<dbReference type="PROSITE" id="PS00211">
    <property type="entry name" value="ABC_TRANSPORTER_1"/>
    <property type="match status" value="2"/>
</dbReference>
<keyword evidence="4 12" id="KW-0812">Transmembrane</keyword>
<keyword evidence="9 12" id="KW-0472">Membrane</keyword>
<dbReference type="OrthoDB" id="6500128at2759"/>
<dbReference type="GO" id="GO:0016887">
    <property type="term" value="F:ATP hydrolysis activity"/>
    <property type="evidence" value="ECO:0007669"/>
    <property type="project" value="InterPro"/>
</dbReference>
<dbReference type="InterPro" id="IPR036640">
    <property type="entry name" value="ABC1_TM_sf"/>
</dbReference>
<dbReference type="PANTHER" id="PTHR43394:SF27">
    <property type="entry name" value="ATP-DEPENDENT TRANSLOCASE ABCB1-LIKE"/>
    <property type="match status" value="1"/>
</dbReference>
<organism evidence="15 16">
    <name type="scientific">Collybiopsis luxurians FD-317 M1</name>
    <dbReference type="NCBI Taxonomy" id="944289"/>
    <lineage>
        <taxon>Eukaryota</taxon>
        <taxon>Fungi</taxon>
        <taxon>Dikarya</taxon>
        <taxon>Basidiomycota</taxon>
        <taxon>Agaricomycotina</taxon>
        <taxon>Agaricomycetes</taxon>
        <taxon>Agaricomycetidae</taxon>
        <taxon>Agaricales</taxon>
        <taxon>Marasmiineae</taxon>
        <taxon>Omphalotaceae</taxon>
        <taxon>Collybiopsis</taxon>
        <taxon>Collybiopsis luxurians</taxon>
    </lineage>
</organism>
<gene>
    <name evidence="15" type="ORF">GYMLUDRAFT_48308</name>
</gene>
<evidence type="ECO:0000256" key="4">
    <source>
        <dbReference type="ARBA" id="ARBA00022692"/>
    </source>
</evidence>
<dbReference type="PROSITE" id="PS50929">
    <property type="entry name" value="ABC_TM1F"/>
    <property type="match status" value="2"/>
</dbReference>
<comment type="subcellular location">
    <subcellularLocation>
        <location evidence="1">Cell membrane</location>
        <topology evidence="1">Multi-pass membrane protein</topology>
    </subcellularLocation>
</comment>
<dbReference type="PROSITE" id="PS50893">
    <property type="entry name" value="ABC_TRANSPORTER_2"/>
    <property type="match status" value="2"/>
</dbReference>
<evidence type="ECO:0000259" key="13">
    <source>
        <dbReference type="PROSITE" id="PS50893"/>
    </source>
</evidence>
<dbReference type="Proteomes" id="UP000053593">
    <property type="component" value="Unassembled WGS sequence"/>
</dbReference>
<name>A0A0D0CA82_9AGAR</name>
<keyword evidence="8 12" id="KW-1133">Transmembrane helix</keyword>
<feature type="transmembrane region" description="Helical" evidence="12">
    <location>
        <begin position="145"/>
        <end position="166"/>
    </location>
</feature>
<keyword evidence="16" id="KW-1185">Reference proteome</keyword>
<feature type="transmembrane region" description="Helical" evidence="12">
    <location>
        <begin position="220"/>
        <end position="239"/>
    </location>
</feature>
<dbReference type="InterPro" id="IPR003439">
    <property type="entry name" value="ABC_transporter-like_ATP-bd"/>
</dbReference>
<evidence type="ECO:0000313" key="15">
    <source>
        <dbReference type="EMBL" id="KIK54922.1"/>
    </source>
</evidence>
<feature type="domain" description="ABC transporter" evidence="13">
    <location>
        <begin position="422"/>
        <end position="667"/>
    </location>
</feature>
<dbReference type="GO" id="GO:0015421">
    <property type="term" value="F:ABC-type oligopeptide transporter activity"/>
    <property type="evidence" value="ECO:0007669"/>
    <property type="project" value="TreeGrafter"/>
</dbReference>
<feature type="transmembrane region" description="Helical" evidence="12">
    <location>
        <begin position="245"/>
        <end position="266"/>
    </location>
</feature>
<evidence type="ECO:0000256" key="8">
    <source>
        <dbReference type="ARBA" id="ARBA00022989"/>
    </source>
</evidence>
<dbReference type="FunFam" id="1.20.1560.10:FF:000102">
    <property type="entry name" value="ABC multidrug transporter Mdr1"/>
    <property type="match status" value="1"/>
</dbReference>
<feature type="region of interest" description="Disordered" evidence="11">
    <location>
        <begin position="1"/>
        <end position="47"/>
    </location>
</feature>
<dbReference type="Pfam" id="PF00664">
    <property type="entry name" value="ABC_membrane"/>
    <property type="match status" value="2"/>
</dbReference>
<evidence type="ECO:0000256" key="5">
    <source>
        <dbReference type="ARBA" id="ARBA00022737"/>
    </source>
</evidence>
<evidence type="ECO:0000256" key="3">
    <source>
        <dbReference type="ARBA" id="ARBA00022448"/>
    </source>
</evidence>
<evidence type="ECO:0000256" key="11">
    <source>
        <dbReference type="SAM" id="MobiDB-lite"/>
    </source>
</evidence>
<comment type="similarity">
    <text evidence="2">Belongs to the ABC transporter superfamily. ABCB family. Multidrug resistance exporter (TC 3.A.1.201) subfamily.</text>
</comment>
<dbReference type="EMBL" id="KN834811">
    <property type="protein sequence ID" value="KIK54922.1"/>
    <property type="molecule type" value="Genomic_DNA"/>
</dbReference>
<dbReference type="GO" id="GO:0005743">
    <property type="term" value="C:mitochondrial inner membrane"/>
    <property type="evidence" value="ECO:0007669"/>
    <property type="project" value="TreeGrafter"/>
</dbReference>
<feature type="domain" description="ABC transmembrane type-1" evidence="14">
    <location>
        <begin position="78"/>
        <end position="387"/>
    </location>
</feature>
<dbReference type="Gene3D" id="1.20.1560.10">
    <property type="entry name" value="ABC transporter type 1, transmembrane domain"/>
    <property type="match status" value="1"/>
</dbReference>
<evidence type="ECO:0000256" key="6">
    <source>
        <dbReference type="ARBA" id="ARBA00022741"/>
    </source>
</evidence>
<evidence type="ECO:0000256" key="7">
    <source>
        <dbReference type="ARBA" id="ARBA00022840"/>
    </source>
</evidence>
<evidence type="ECO:0000313" key="16">
    <source>
        <dbReference type="Proteomes" id="UP000053593"/>
    </source>
</evidence>
<feature type="domain" description="ABC transporter" evidence="13">
    <location>
        <begin position="1073"/>
        <end position="1313"/>
    </location>
</feature>
<dbReference type="FunFam" id="3.40.50.300:FF:000066">
    <property type="entry name" value="ABC transporter B family member 1"/>
    <property type="match status" value="1"/>
</dbReference>
<dbReference type="SUPFAM" id="SSF52540">
    <property type="entry name" value="P-loop containing nucleoside triphosphate hydrolases"/>
    <property type="match status" value="2"/>
</dbReference>
<dbReference type="InterPro" id="IPR027417">
    <property type="entry name" value="P-loop_NTPase"/>
</dbReference>
<dbReference type="GO" id="GO:0005886">
    <property type="term" value="C:plasma membrane"/>
    <property type="evidence" value="ECO:0007669"/>
    <property type="project" value="UniProtKB-SubCell"/>
</dbReference>
<dbReference type="SUPFAM" id="SSF90123">
    <property type="entry name" value="ABC transporter transmembrane region"/>
    <property type="match status" value="2"/>
</dbReference>
<dbReference type="SMART" id="SM00382">
    <property type="entry name" value="AAA"/>
    <property type="match status" value="2"/>
</dbReference>
<dbReference type="Gene3D" id="3.40.50.300">
    <property type="entry name" value="P-loop containing nucleotide triphosphate hydrolases"/>
    <property type="match status" value="2"/>
</dbReference>
<sequence length="1320" mass="143558">MSDSRPSSADEKISLNQSEKRRFFWQKSKAQPRDADHGQKDSSTDVSLVTNSAEAELQPSGFTELFRFSTRTELFMDFIGLICAAAAGAAQPLMSLLFGKLTLAFVRFQEAANELHSSNLTLAHQANQAFPAIASGFRHEASKDALYLTIIGIGMFVCTYIYMYVWTYTGEINAKRIRENYLQAVLRQDIQFFDKVGAGEVATRIQTDTHLVQQGMSEKVALVVNFLGAFFTGFILAYARNWRLALAMSSILPCIGMTGAVMNKFVSKYMQMSLKAVAEGGTLAEEVISTIRTAQAFGTQSILSKLYDTHIEKSEKVDSKAAVFHGGGLAAFFFIIYSSYALAFSFGTTLINENHADAGQVINVFMAILIGSFSLALLAPEMQAITHGRGAAAKLFATIDCVPEIDSSDPSGLKPDHVEGEITLENIKFAYPSRPGVTVVKDLSLNFRAGKTAALVGASGSGKSTVISLVERFYDPLSGVVKLDGRDIKTLNLRWLRTQIGLVSQEPTLFATTIKQNVAHGLIGTKHEHASEEEKFALIKDACIKSNADGFISKLPLGYDTMVGERGFLLSGGQKQRIAIARAIVSDPRVLLLDEATSALDTQSEGIVQDALDKAAAGRTTITIAHRLSTIKDADVIFVMGDGVVLEMGTHNELVANETGPYAKLVQSQRLRETAEVTEATEDREEAPQDMEKAALEEIPLGRKNTGRSLASEIIEQKQKDAVAERTDYSLPYLFRRMGRINASSWKKYLVGGCAAVVTGLVFPAYGIVYAKAINGFALEGHARRVSGDRNALWFFIIAIVASFALGLQSYNFAASAANLTAKLRTLSFRAVLRQDIEFFDKDEHSTGGLVSDLSDNPQKVNGLAGVTLGAIVQSASTLIGGAIVSLIFAWKLGLVGIACMPVLVTTGYIRLRVVVLKDQKNKKEHAASAQLACEAAASIRTVAALTREEDCCRMYSKSLEEPLRNSNRTAIFSNGLFAISQSTVFFVISLVFWYGARLVSTLEFSTFQFFVGLLCGIFAAMQAGNVFSFVPDMSSAKGAATDIIKLLDSVPEIDADSTEGKHIDPAQVTGQIRFENVHFRYPTRPGVRVLRDLNLQIEPGTFVALVGQSGCGKSTVIQMIERFYDPLAGSIYLDGEKISDLNVSSYRKAISLVSQEPTLYAGTVRFNILLGATKPQDEITQEEIEDACRKANILEFIESLPDGFDTEVGGKGSQLSGGQKQRIAIARALLRNPKVLLLDEATSALDSNSEKVVQAALDQAAKGRTTIAIAHRLSTIQNANRIYFIKEGAVSEAGTHDQLLALKGDYYEFVQLQALSKRD</sequence>
<dbReference type="InterPro" id="IPR017871">
    <property type="entry name" value="ABC_transporter-like_CS"/>
</dbReference>
<feature type="transmembrane region" description="Helical" evidence="12">
    <location>
        <begin position="322"/>
        <end position="346"/>
    </location>
</feature>
<keyword evidence="3" id="KW-0813">Transport</keyword>
<feature type="transmembrane region" description="Helical" evidence="12">
    <location>
        <begin position="1008"/>
        <end position="1028"/>
    </location>
</feature>
<protein>
    <submittedName>
        <fullName evidence="15">Uncharacterized protein</fullName>
    </submittedName>
</protein>
<evidence type="ECO:0000256" key="9">
    <source>
        <dbReference type="ARBA" id="ARBA00023136"/>
    </source>
</evidence>
<feature type="transmembrane region" description="Helical" evidence="12">
    <location>
        <begin position="74"/>
        <end position="98"/>
    </location>
</feature>
<keyword evidence="7" id="KW-0067">ATP-binding</keyword>
<dbReference type="Pfam" id="PF00005">
    <property type="entry name" value="ABC_tran"/>
    <property type="match status" value="2"/>
</dbReference>
<dbReference type="CDD" id="cd18578">
    <property type="entry name" value="ABC_6TM_Pgp_ABCB1_D2_like"/>
    <property type="match status" value="1"/>
</dbReference>
<evidence type="ECO:0000256" key="1">
    <source>
        <dbReference type="ARBA" id="ARBA00004651"/>
    </source>
</evidence>
<evidence type="ECO:0000256" key="10">
    <source>
        <dbReference type="ARBA" id="ARBA00023180"/>
    </source>
</evidence>
<dbReference type="CDD" id="cd18577">
    <property type="entry name" value="ABC_6TM_Pgp_ABCB1_D1_like"/>
    <property type="match status" value="1"/>
</dbReference>
<dbReference type="PANTHER" id="PTHR43394">
    <property type="entry name" value="ATP-DEPENDENT PERMEASE MDL1, MITOCHONDRIAL"/>
    <property type="match status" value="1"/>
</dbReference>
<accession>A0A0D0CA82</accession>
<keyword evidence="6" id="KW-0547">Nucleotide-binding</keyword>
<evidence type="ECO:0000259" key="14">
    <source>
        <dbReference type="PROSITE" id="PS50929"/>
    </source>
</evidence>
<proteinExistence type="inferred from homology"/>
<feature type="compositionally biased region" description="Basic and acidic residues" evidence="11">
    <location>
        <begin position="8"/>
        <end position="22"/>
    </location>
</feature>
<dbReference type="GO" id="GO:0005524">
    <property type="term" value="F:ATP binding"/>
    <property type="evidence" value="ECO:0007669"/>
    <property type="project" value="UniProtKB-KW"/>
</dbReference>
<keyword evidence="10" id="KW-0325">Glycoprotein</keyword>
<dbReference type="FunFam" id="3.40.50.300:FF:000913">
    <property type="entry name" value="ABC multidrug transporter SitT"/>
    <property type="match status" value="1"/>
</dbReference>
<feature type="transmembrane region" description="Helical" evidence="12">
    <location>
        <begin position="895"/>
        <end position="914"/>
    </location>
</feature>
<feature type="compositionally biased region" description="Basic and acidic residues" evidence="11">
    <location>
        <begin position="31"/>
        <end position="43"/>
    </location>
</feature>
<evidence type="ECO:0000256" key="12">
    <source>
        <dbReference type="SAM" id="Phobius"/>
    </source>
</evidence>
<feature type="transmembrane region" description="Helical" evidence="12">
    <location>
        <begin position="791"/>
        <end position="808"/>
    </location>
</feature>
<dbReference type="CDD" id="cd03249">
    <property type="entry name" value="ABC_MTABC3_MDL1_MDL2"/>
    <property type="match status" value="2"/>
</dbReference>
<reference evidence="15 16" key="1">
    <citation type="submission" date="2014-04" db="EMBL/GenBank/DDBJ databases">
        <title>Evolutionary Origins and Diversification of the Mycorrhizal Mutualists.</title>
        <authorList>
            <consortium name="DOE Joint Genome Institute"/>
            <consortium name="Mycorrhizal Genomics Consortium"/>
            <person name="Kohler A."/>
            <person name="Kuo A."/>
            <person name="Nagy L.G."/>
            <person name="Floudas D."/>
            <person name="Copeland A."/>
            <person name="Barry K.W."/>
            <person name="Cichocki N."/>
            <person name="Veneault-Fourrey C."/>
            <person name="LaButti K."/>
            <person name="Lindquist E.A."/>
            <person name="Lipzen A."/>
            <person name="Lundell T."/>
            <person name="Morin E."/>
            <person name="Murat C."/>
            <person name="Riley R."/>
            <person name="Ohm R."/>
            <person name="Sun H."/>
            <person name="Tunlid A."/>
            <person name="Henrissat B."/>
            <person name="Grigoriev I.V."/>
            <person name="Hibbett D.S."/>
            <person name="Martin F."/>
        </authorList>
    </citation>
    <scope>NUCLEOTIDE SEQUENCE [LARGE SCALE GENOMIC DNA]</scope>
    <source>
        <strain evidence="15 16">FD-317 M1</strain>
    </source>
</reference>
<feature type="transmembrane region" description="Helical" evidence="12">
    <location>
        <begin position="972"/>
        <end position="996"/>
    </location>
</feature>
<dbReference type="InterPro" id="IPR003593">
    <property type="entry name" value="AAA+_ATPase"/>
</dbReference>
<dbReference type="InterPro" id="IPR011527">
    <property type="entry name" value="ABC1_TM_dom"/>
</dbReference>
<keyword evidence="5" id="KW-0677">Repeat</keyword>
<dbReference type="HOGENOM" id="CLU_000604_17_2_1"/>
<dbReference type="InterPro" id="IPR039421">
    <property type="entry name" value="Type_1_exporter"/>
</dbReference>
<evidence type="ECO:0000256" key="2">
    <source>
        <dbReference type="ARBA" id="ARBA00007577"/>
    </source>
</evidence>
<feature type="transmembrane region" description="Helical" evidence="12">
    <location>
        <begin position="864"/>
        <end position="889"/>
    </location>
</feature>
<feature type="transmembrane region" description="Helical" evidence="12">
    <location>
        <begin position="749"/>
        <end position="771"/>
    </location>
</feature>